<evidence type="ECO:0000313" key="3">
    <source>
        <dbReference type="Proteomes" id="UP000719412"/>
    </source>
</evidence>
<feature type="region of interest" description="Disordered" evidence="1">
    <location>
        <begin position="330"/>
        <end position="349"/>
    </location>
</feature>
<feature type="compositionally biased region" description="Basic and acidic residues" evidence="1">
    <location>
        <begin position="331"/>
        <end position="348"/>
    </location>
</feature>
<dbReference type="Proteomes" id="UP000719412">
    <property type="component" value="Unassembled WGS sequence"/>
</dbReference>
<reference evidence="2" key="1">
    <citation type="journal article" date="2020" name="J Insects Food Feed">
        <title>The yellow mealworm (Tenebrio molitor) genome: a resource for the emerging insects as food and feed industry.</title>
        <authorList>
            <person name="Eriksson T."/>
            <person name="Andere A."/>
            <person name="Kelstrup H."/>
            <person name="Emery V."/>
            <person name="Picard C."/>
        </authorList>
    </citation>
    <scope>NUCLEOTIDE SEQUENCE</scope>
    <source>
        <strain evidence="2">Stoneville</strain>
        <tissue evidence="2">Whole head</tissue>
    </source>
</reference>
<sequence length="395" mass="45453">MNQSTVSKVLRRHRETGRHTRRRKQGRKRVTTPHQDQYLWLISIREGFLTALRLQDRMLDNMYSAWGATCGEVEGSFGSRPRKQPTDLVRKDVRGSREGIIESTHKADVTGPRLYSGDRKKGMPTSELSGCRADGFRGETAATEDSGDQLGRPPEGTSTEQIIEMLVVYIATHLPSGKGNASEISKWITSRALSVGAKSHPKRKKKKERAAWGIITGVKLEIEEKPQEKEEEEGCMERNVHIGKGKKLMEWIDENGWEALTGNKQRDEEREWTYVGSRGETVIEYTIVNEEKELITKKWEEQKKLTIKVCDERGVEEYRRRMGRVFQETAGRNEEGKAGTQLKEKYTTPEETEITVEEVERHIRKLKKRKAPEREGVQNEAWIYGIERIVERMVD</sequence>
<feature type="region of interest" description="Disordered" evidence="1">
    <location>
        <begin position="1"/>
        <end position="32"/>
    </location>
</feature>
<dbReference type="EMBL" id="JABDTM020024115">
    <property type="protein sequence ID" value="KAH0814615.1"/>
    <property type="molecule type" value="Genomic_DNA"/>
</dbReference>
<dbReference type="InterPro" id="IPR036691">
    <property type="entry name" value="Endo/exonu/phosph_ase_sf"/>
</dbReference>
<organism evidence="2 3">
    <name type="scientific">Tenebrio molitor</name>
    <name type="common">Yellow mealworm beetle</name>
    <dbReference type="NCBI Taxonomy" id="7067"/>
    <lineage>
        <taxon>Eukaryota</taxon>
        <taxon>Metazoa</taxon>
        <taxon>Ecdysozoa</taxon>
        <taxon>Arthropoda</taxon>
        <taxon>Hexapoda</taxon>
        <taxon>Insecta</taxon>
        <taxon>Pterygota</taxon>
        <taxon>Neoptera</taxon>
        <taxon>Endopterygota</taxon>
        <taxon>Coleoptera</taxon>
        <taxon>Polyphaga</taxon>
        <taxon>Cucujiformia</taxon>
        <taxon>Tenebrionidae</taxon>
        <taxon>Tenebrio</taxon>
    </lineage>
</organism>
<proteinExistence type="predicted"/>
<keyword evidence="3" id="KW-1185">Reference proteome</keyword>
<evidence type="ECO:0000313" key="2">
    <source>
        <dbReference type="EMBL" id="KAH0814615.1"/>
    </source>
</evidence>
<protein>
    <submittedName>
        <fullName evidence="2">Uncharacterized protein</fullName>
    </submittedName>
</protein>
<dbReference type="AlphaFoldDB" id="A0A8J6H9K7"/>
<feature type="region of interest" description="Disordered" evidence="1">
    <location>
        <begin position="110"/>
        <end position="156"/>
    </location>
</feature>
<accession>A0A8J6H9K7</accession>
<gene>
    <name evidence="2" type="ORF">GEV33_008175</name>
</gene>
<evidence type="ECO:0000256" key="1">
    <source>
        <dbReference type="SAM" id="MobiDB-lite"/>
    </source>
</evidence>
<reference evidence="2" key="2">
    <citation type="submission" date="2021-08" db="EMBL/GenBank/DDBJ databases">
        <authorList>
            <person name="Eriksson T."/>
        </authorList>
    </citation>
    <scope>NUCLEOTIDE SEQUENCE</scope>
    <source>
        <strain evidence="2">Stoneville</strain>
        <tissue evidence="2">Whole head</tissue>
    </source>
</reference>
<feature type="compositionally biased region" description="Basic residues" evidence="1">
    <location>
        <begin position="9"/>
        <end position="31"/>
    </location>
</feature>
<comment type="caution">
    <text evidence="2">The sequence shown here is derived from an EMBL/GenBank/DDBJ whole genome shotgun (WGS) entry which is preliminary data.</text>
</comment>
<dbReference type="Gene3D" id="3.60.10.10">
    <property type="entry name" value="Endonuclease/exonuclease/phosphatase"/>
    <property type="match status" value="1"/>
</dbReference>
<name>A0A8J6H9K7_TENMO</name>